<sequence>MPSSATGDCWYKLRLESPTRGILRRWSYDQVFLQSCLGHRTVQREFEPGFSFTCRAIDRCPSLSASLSYDALLPSRPASPASRGSAARQPVDADIPVFDDTGESRHVGIGRATSHAQVKKLAVTMLLSLTTK</sequence>
<evidence type="ECO:0000313" key="1">
    <source>
        <dbReference type="EMBL" id="KAF4981545.1"/>
    </source>
</evidence>
<protein>
    <submittedName>
        <fullName evidence="1">Uncharacterized protein</fullName>
    </submittedName>
</protein>
<dbReference type="Proteomes" id="UP000635477">
    <property type="component" value="Unassembled WGS sequence"/>
</dbReference>
<proteinExistence type="predicted"/>
<gene>
    <name evidence="1" type="ORF">FZEAL_2670</name>
</gene>
<organism evidence="1 2">
    <name type="scientific">Fusarium zealandicum</name>
    <dbReference type="NCBI Taxonomy" id="1053134"/>
    <lineage>
        <taxon>Eukaryota</taxon>
        <taxon>Fungi</taxon>
        <taxon>Dikarya</taxon>
        <taxon>Ascomycota</taxon>
        <taxon>Pezizomycotina</taxon>
        <taxon>Sordariomycetes</taxon>
        <taxon>Hypocreomycetidae</taxon>
        <taxon>Hypocreales</taxon>
        <taxon>Nectriaceae</taxon>
        <taxon>Fusarium</taxon>
        <taxon>Fusarium staphyleae species complex</taxon>
    </lineage>
</organism>
<reference evidence="1" key="1">
    <citation type="journal article" date="2020" name="BMC Genomics">
        <title>Correction to: Identification and distribution of gene clusters required for synthesis of sphingolipid metabolism inhibitors in diverse species of the filamentous fungus Fusarium.</title>
        <authorList>
            <person name="Kim H.S."/>
            <person name="Lohmar J.M."/>
            <person name="Busman M."/>
            <person name="Brown D.W."/>
            <person name="Naumann T.A."/>
            <person name="Divon H.H."/>
            <person name="Lysoe E."/>
            <person name="Uhlig S."/>
            <person name="Proctor R.H."/>
        </authorList>
    </citation>
    <scope>NUCLEOTIDE SEQUENCE</scope>
    <source>
        <strain evidence="1">NRRL 22465</strain>
    </source>
</reference>
<comment type="caution">
    <text evidence="1">The sequence shown here is derived from an EMBL/GenBank/DDBJ whole genome shotgun (WGS) entry which is preliminary data.</text>
</comment>
<reference evidence="1" key="2">
    <citation type="submission" date="2020-05" db="EMBL/GenBank/DDBJ databases">
        <authorList>
            <person name="Kim H.-S."/>
            <person name="Proctor R.H."/>
            <person name="Brown D.W."/>
        </authorList>
    </citation>
    <scope>NUCLEOTIDE SEQUENCE</scope>
    <source>
        <strain evidence="1">NRRL 22465</strain>
    </source>
</reference>
<evidence type="ECO:0000313" key="2">
    <source>
        <dbReference type="Proteomes" id="UP000635477"/>
    </source>
</evidence>
<dbReference type="AlphaFoldDB" id="A0A8H4XN89"/>
<name>A0A8H4XN89_9HYPO</name>
<accession>A0A8H4XN89</accession>
<keyword evidence="2" id="KW-1185">Reference proteome</keyword>
<dbReference type="EMBL" id="JABEYC010000162">
    <property type="protein sequence ID" value="KAF4981545.1"/>
    <property type="molecule type" value="Genomic_DNA"/>
</dbReference>